<feature type="non-terminal residue" evidence="2">
    <location>
        <position position="1"/>
    </location>
</feature>
<dbReference type="AlphaFoldDB" id="A0A7X1CRC3"/>
<accession>A0A7X1CRC3</accession>
<evidence type="ECO:0000313" key="3">
    <source>
        <dbReference type="Proteomes" id="UP000535908"/>
    </source>
</evidence>
<name>A0A7X1CRC3_9LIST</name>
<dbReference type="InterPro" id="IPR004954">
    <property type="entry name" value="Mucin-bd"/>
</dbReference>
<reference evidence="2 3" key="1">
    <citation type="submission" date="2020-03" db="EMBL/GenBank/DDBJ databases">
        <title>Soil Listeria distribution.</title>
        <authorList>
            <person name="Liao J."/>
            <person name="Wiedmann M."/>
        </authorList>
    </citation>
    <scope>NUCLEOTIDE SEQUENCE [LARGE SCALE GENOMIC DNA]</scope>
    <source>
        <strain evidence="2 3">FSL L7-0741</strain>
    </source>
</reference>
<comment type="caution">
    <text evidence="2">The sequence shown here is derived from an EMBL/GenBank/DDBJ whole genome shotgun (WGS) entry which is preliminary data.</text>
</comment>
<evidence type="ECO:0000259" key="1">
    <source>
        <dbReference type="Pfam" id="PF03272"/>
    </source>
</evidence>
<feature type="domain" description="Putative mucin/carbohydrate-binding" evidence="1">
    <location>
        <begin position="2"/>
        <end position="83"/>
    </location>
</feature>
<sequence length="352" mass="37284">SFPEKYASILIQSDTGIKKYERNYSGTTTYTASQKTVNLAIGDYVTVYHEAGDKQLSIVNQDSQATLRTTNKEITYQVTSEGLRRVPKADVPPLKPARPKVTSTTYINNKTLSGTATPGSSVDVLLQNRVVATVSADEVGQWEATVPALLVDQVIYVKTTLDGQVTESARYMVTPEPPAITSMLKAGETKVAGTASPGERISIMINGNNVSTVTASATGQWTGTVSALVAGQKIVAGNLQAESDTYTVAPAKPIITSTLTTKEATTITGQAVPGAKVEIWSQTKKIVAAVADRTGQYTLTTEALTAGQIIRLHATFGTQTQESYDYVVAPEKPEITSSLVGKATTITGTTSP</sequence>
<feature type="non-terminal residue" evidence="2">
    <location>
        <position position="352"/>
    </location>
</feature>
<dbReference type="EMBL" id="JAARWN010000041">
    <property type="protein sequence ID" value="MBC1937944.1"/>
    <property type="molecule type" value="Genomic_DNA"/>
</dbReference>
<dbReference type="Proteomes" id="UP000535908">
    <property type="component" value="Unassembled WGS sequence"/>
</dbReference>
<organism evidence="2 3">
    <name type="scientific">Listeria grandensis</name>
    <dbReference type="NCBI Taxonomy" id="1494963"/>
    <lineage>
        <taxon>Bacteria</taxon>
        <taxon>Bacillati</taxon>
        <taxon>Bacillota</taxon>
        <taxon>Bacilli</taxon>
        <taxon>Bacillales</taxon>
        <taxon>Listeriaceae</taxon>
        <taxon>Listeria</taxon>
    </lineage>
</organism>
<protein>
    <recommendedName>
        <fullName evidence="1">Putative mucin/carbohydrate-binding domain-containing protein</fullName>
    </recommendedName>
</protein>
<dbReference type="Pfam" id="PF03272">
    <property type="entry name" value="Mucin_bdg"/>
    <property type="match status" value="1"/>
</dbReference>
<evidence type="ECO:0000313" key="2">
    <source>
        <dbReference type="EMBL" id="MBC1937944.1"/>
    </source>
</evidence>
<proteinExistence type="predicted"/>
<dbReference type="RefSeq" id="WP_185528128.1">
    <property type="nucleotide sequence ID" value="NZ_JAARWN010000041.1"/>
</dbReference>
<dbReference type="InterPro" id="IPR013783">
    <property type="entry name" value="Ig-like_fold"/>
</dbReference>
<dbReference type="Gene3D" id="2.60.40.10">
    <property type="entry name" value="Immunoglobulins"/>
    <property type="match status" value="3"/>
</dbReference>
<gene>
    <name evidence="2" type="ORF">HCA69_16415</name>
</gene>